<keyword evidence="2" id="KW-0805">Transcription regulation</keyword>
<protein>
    <recommendedName>
        <fullName evidence="6">TF-B3 domain-containing protein</fullName>
    </recommendedName>
</protein>
<gene>
    <name evidence="7" type="ORF">Fmac_026272</name>
</gene>
<keyword evidence="8" id="KW-1185">Reference proteome</keyword>
<keyword evidence="5" id="KW-0539">Nucleus</keyword>
<name>A0ABD1LEM6_9FABA</name>
<dbReference type="AlphaFoldDB" id="A0ABD1LEM6"/>
<evidence type="ECO:0000256" key="2">
    <source>
        <dbReference type="ARBA" id="ARBA00023015"/>
    </source>
</evidence>
<evidence type="ECO:0000259" key="6">
    <source>
        <dbReference type="PROSITE" id="PS50863"/>
    </source>
</evidence>
<keyword evidence="4" id="KW-0804">Transcription</keyword>
<evidence type="ECO:0000313" key="7">
    <source>
        <dbReference type="EMBL" id="KAL2321893.1"/>
    </source>
</evidence>
<dbReference type="InterPro" id="IPR003340">
    <property type="entry name" value="B3_DNA-bd"/>
</dbReference>
<evidence type="ECO:0000313" key="8">
    <source>
        <dbReference type="Proteomes" id="UP001603857"/>
    </source>
</evidence>
<evidence type="ECO:0000256" key="1">
    <source>
        <dbReference type="ARBA" id="ARBA00004123"/>
    </source>
</evidence>
<dbReference type="CDD" id="cd10017">
    <property type="entry name" value="B3_DNA"/>
    <property type="match status" value="1"/>
</dbReference>
<dbReference type="EMBL" id="JBGMDY010000009">
    <property type="protein sequence ID" value="KAL2321893.1"/>
    <property type="molecule type" value="Genomic_DNA"/>
</dbReference>
<dbReference type="SUPFAM" id="SSF101936">
    <property type="entry name" value="DNA-binding pseudobarrel domain"/>
    <property type="match status" value="1"/>
</dbReference>
<sequence>MPNNYRRSWIQRLTRGQVRNVQTMPIPVDVVKDFIPGELQTLLLVDSEGGRYSCELTAVGEARFMGLGWYEYARHNNLDEDDLLFLYFNDVPNVLYVQ</sequence>
<dbReference type="Proteomes" id="UP001603857">
    <property type="component" value="Unassembled WGS sequence"/>
</dbReference>
<evidence type="ECO:0000256" key="3">
    <source>
        <dbReference type="ARBA" id="ARBA00023125"/>
    </source>
</evidence>
<dbReference type="GO" id="GO:0005634">
    <property type="term" value="C:nucleus"/>
    <property type="evidence" value="ECO:0007669"/>
    <property type="project" value="UniProtKB-SubCell"/>
</dbReference>
<feature type="domain" description="TF-B3" evidence="6">
    <location>
        <begin position="9"/>
        <end position="98"/>
    </location>
</feature>
<proteinExistence type="predicted"/>
<dbReference type="InterPro" id="IPR015300">
    <property type="entry name" value="DNA-bd_pseudobarrel_sf"/>
</dbReference>
<evidence type="ECO:0000256" key="4">
    <source>
        <dbReference type="ARBA" id="ARBA00023163"/>
    </source>
</evidence>
<reference evidence="7 8" key="1">
    <citation type="submission" date="2024-08" db="EMBL/GenBank/DDBJ databases">
        <title>Insights into the chromosomal genome structure of Flemingia macrophylla.</title>
        <authorList>
            <person name="Ding Y."/>
            <person name="Zhao Y."/>
            <person name="Bi W."/>
            <person name="Wu M."/>
            <person name="Zhao G."/>
            <person name="Gong Y."/>
            <person name="Li W."/>
            <person name="Zhang P."/>
        </authorList>
    </citation>
    <scope>NUCLEOTIDE SEQUENCE [LARGE SCALE GENOMIC DNA]</scope>
    <source>
        <strain evidence="7">DYQJB</strain>
        <tissue evidence="7">Leaf</tissue>
    </source>
</reference>
<evidence type="ECO:0000256" key="5">
    <source>
        <dbReference type="ARBA" id="ARBA00023242"/>
    </source>
</evidence>
<accession>A0ABD1LEM6</accession>
<keyword evidence="3" id="KW-0238">DNA-binding</keyword>
<dbReference type="GO" id="GO:0003677">
    <property type="term" value="F:DNA binding"/>
    <property type="evidence" value="ECO:0007669"/>
    <property type="project" value="UniProtKB-KW"/>
</dbReference>
<organism evidence="7 8">
    <name type="scientific">Flemingia macrophylla</name>
    <dbReference type="NCBI Taxonomy" id="520843"/>
    <lineage>
        <taxon>Eukaryota</taxon>
        <taxon>Viridiplantae</taxon>
        <taxon>Streptophyta</taxon>
        <taxon>Embryophyta</taxon>
        <taxon>Tracheophyta</taxon>
        <taxon>Spermatophyta</taxon>
        <taxon>Magnoliopsida</taxon>
        <taxon>eudicotyledons</taxon>
        <taxon>Gunneridae</taxon>
        <taxon>Pentapetalae</taxon>
        <taxon>rosids</taxon>
        <taxon>fabids</taxon>
        <taxon>Fabales</taxon>
        <taxon>Fabaceae</taxon>
        <taxon>Papilionoideae</taxon>
        <taxon>50 kb inversion clade</taxon>
        <taxon>NPAAA clade</taxon>
        <taxon>indigoferoid/millettioid clade</taxon>
        <taxon>Phaseoleae</taxon>
        <taxon>Flemingia</taxon>
    </lineage>
</organism>
<comment type="caution">
    <text evidence="7">The sequence shown here is derived from an EMBL/GenBank/DDBJ whole genome shotgun (WGS) entry which is preliminary data.</text>
</comment>
<comment type="subcellular location">
    <subcellularLocation>
        <location evidence="1">Nucleus</location>
    </subcellularLocation>
</comment>
<dbReference type="Gene3D" id="2.40.330.10">
    <property type="entry name" value="DNA-binding pseudobarrel domain"/>
    <property type="match status" value="1"/>
</dbReference>
<dbReference type="PROSITE" id="PS50863">
    <property type="entry name" value="B3"/>
    <property type="match status" value="1"/>
</dbReference>